<dbReference type="HAMAP" id="MF_00323">
    <property type="entry name" value="Ferrochelatase"/>
    <property type="match status" value="1"/>
</dbReference>
<dbReference type="Pfam" id="PF00762">
    <property type="entry name" value="Ferrochelatase"/>
    <property type="match status" value="1"/>
</dbReference>
<dbReference type="InterPro" id="IPR033644">
    <property type="entry name" value="Ferrochelatase_C"/>
</dbReference>
<evidence type="ECO:0000313" key="6">
    <source>
        <dbReference type="EMBL" id="SUZ52804.1"/>
    </source>
</evidence>
<dbReference type="AlphaFoldDB" id="A0A381NFC0"/>
<dbReference type="Gene3D" id="3.40.50.1400">
    <property type="match status" value="2"/>
</dbReference>
<evidence type="ECO:0008006" key="7">
    <source>
        <dbReference type="Google" id="ProtNLM"/>
    </source>
</evidence>
<evidence type="ECO:0000256" key="5">
    <source>
        <dbReference type="ARBA" id="ARBA00023244"/>
    </source>
</evidence>
<keyword evidence="4" id="KW-0456">Lyase</keyword>
<sequence length="350" mass="37301">VIERATDTSMTDPYDGILLVAFGGPEEPDDVGPFLARATAGRSIPPDRLTEVANRYLSVGGRSPLNGRMRSLLSRLRGELASRGIDLPVFWGNRNSAPLLADAVAEMADAGVRRALAWIASPYASYSTCRQYGEDLEAARAAVGPGAPAIDRIRRHHDHPGLIGPAADRLSEALDRLPADRRDRAHLLFSAHSIPTRMAATCDYVAQVQEVARLVAGRVDPAGRHSREVVWQSRSGAPQVPWLEPDVGDRIEALAADGVDAVAVSPIGFPIENFEIAWDLDTNAARRADGVGVAFARAAAVDDDPRFAGMVVDLVVERLGGPTSGSRPGLGTLGTPPDTCPEGCCPDLRR</sequence>
<reference evidence="6" key="1">
    <citation type="submission" date="2018-05" db="EMBL/GenBank/DDBJ databases">
        <authorList>
            <person name="Lanie J.A."/>
            <person name="Ng W.-L."/>
            <person name="Kazmierczak K.M."/>
            <person name="Andrzejewski T.M."/>
            <person name="Davidsen T.M."/>
            <person name="Wayne K.J."/>
            <person name="Tettelin H."/>
            <person name="Glass J.I."/>
            <person name="Rusch D."/>
            <person name="Podicherti R."/>
            <person name="Tsui H.-C.T."/>
            <person name="Winkler M.E."/>
        </authorList>
    </citation>
    <scope>NUCLEOTIDE SEQUENCE</scope>
</reference>
<dbReference type="InterPro" id="IPR033659">
    <property type="entry name" value="Ferrochelatase_N"/>
</dbReference>
<keyword evidence="5" id="KW-0627">Porphyrin biosynthesis</keyword>
<evidence type="ECO:0000256" key="3">
    <source>
        <dbReference type="ARBA" id="ARBA00023133"/>
    </source>
</evidence>
<dbReference type="SUPFAM" id="SSF53800">
    <property type="entry name" value="Chelatase"/>
    <property type="match status" value="1"/>
</dbReference>
<dbReference type="UniPathway" id="UPA00252"/>
<dbReference type="GO" id="GO:0006783">
    <property type="term" value="P:heme biosynthetic process"/>
    <property type="evidence" value="ECO:0007669"/>
    <property type="project" value="UniProtKB-KW"/>
</dbReference>
<comment type="pathway">
    <text evidence="1">Porphyrin-containing compound metabolism; protoheme biosynthesis.</text>
</comment>
<dbReference type="EMBL" id="UINC01000296">
    <property type="protein sequence ID" value="SUZ52804.1"/>
    <property type="molecule type" value="Genomic_DNA"/>
</dbReference>
<gene>
    <name evidence="6" type="ORF">METZ01_LOCUS5658</name>
</gene>
<evidence type="ECO:0000256" key="4">
    <source>
        <dbReference type="ARBA" id="ARBA00023239"/>
    </source>
</evidence>
<dbReference type="PANTHER" id="PTHR11108">
    <property type="entry name" value="FERROCHELATASE"/>
    <property type="match status" value="1"/>
</dbReference>
<accession>A0A381NFC0</accession>
<organism evidence="6">
    <name type="scientific">marine metagenome</name>
    <dbReference type="NCBI Taxonomy" id="408172"/>
    <lineage>
        <taxon>unclassified sequences</taxon>
        <taxon>metagenomes</taxon>
        <taxon>ecological metagenomes</taxon>
    </lineage>
</organism>
<dbReference type="InterPro" id="IPR001015">
    <property type="entry name" value="Ferrochelatase"/>
</dbReference>
<name>A0A381NFC0_9ZZZZ</name>
<evidence type="ECO:0000256" key="2">
    <source>
        <dbReference type="ARBA" id="ARBA00023004"/>
    </source>
</evidence>
<proteinExistence type="inferred from homology"/>
<dbReference type="CDD" id="cd00419">
    <property type="entry name" value="Ferrochelatase_C"/>
    <property type="match status" value="1"/>
</dbReference>
<dbReference type="PANTHER" id="PTHR11108:SF1">
    <property type="entry name" value="FERROCHELATASE, MITOCHONDRIAL"/>
    <property type="match status" value="1"/>
</dbReference>
<keyword evidence="2" id="KW-0408">Iron</keyword>
<evidence type="ECO:0000256" key="1">
    <source>
        <dbReference type="ARBA" id="ARBA00004744"/>
    </source>
</evidence>
<dbReference type="CDD" id="cd03411">
    <property type="entry name" value="Ferrochelatase_N"/>
    <property type="match status" value="1"/>
</dbReference>
<dbReference type="NCBIfam" id="TIGR00109">
    <property type="entry name" value="hemH"/>
    <property type="match status" value="1"/>
</dbReference>
<keyword evidence="3" id="KW-0350">Heme biosynthesis</keyword>
<feature type="non-terminal residue" evidence="6">
    <location>
        <position position="1"/>
    </location>
</feature>
<dbReference type="GO" id="GO:0004325">
    <property type="term" value="F:ferrochelatase activity"/>
    <property type="evidence" value="ECO:0007669"/>
    <property type="project" value="InterPro"/>
</dbReference>
<protein>
    <recommendedName>
        <fullName evidence="7">Ferrochelatase</fullName>
    </recommendedName>
</protein>